<comment type="pathway">
    <text evidence="1">Cofactor biosynthesis; thiamine diphosphate biosynthesis.</text>
</comment>
<comment type="catalytic activity">
    <reaction evidence="1">
        <text>4-amino-5-aminomethyl-2-methylpyrimidine + H2O = 4-amino-5-hydroxymethyl-2-methylpyrimidine + NH4(+)</text>
        <dbReference type="Rhea" id="RHEA:31799"/>
        <dbReference type="ChEBI" id="CHEBI:15377"/>
        <dbReference type="ChEBI" id="CHEBI:16892"/>
        <dbReference type="ChEBI" id="CHEBI:28938"/>
        <dbReference type="ChEBI" id="CHEBI:63416"/>
        <dbReference type="EC" id="3.5.99.2"/>
    </reaction>
</comment>
<keyword evidence="4" id="KW-1185">Reference proteome</keyword>
<reference evidence="3" key="2">
    <citation type="submission" date="2020-09" db="EMBL/GenBank/DDBJ databases">
        <authorList>
            <person name="Sun Q."/>
            <person name="Zhou Y."/>
        </authorList>
    </citation>
    <scope>NUCLEOTIDE SEQUENCE</scope>
    <source>
        <strain evidence="3">CGMCC 1.15290</strain>
    </source>
</reference>
<evidence type="ECO:0000313" key="4">
    <source>
        <dbReference type="Proteomes" id="UP000627292"/>
    </source>
</evidence>
<dbReference type="InterPro" id="IPR050967">
    <property type="entry name" value="Thiamine_Salvage_TenA"/>
</dbReference>
<evidence type="ECO:0000313" key="3">
    <source>
        <dbReference type="EMBL" id="GGH60288.1"/>
    </source>
</evidence>
<dbReference type="PANTHER" id="PTHR43198">
    <property type="entry name" value="BIFUNCTIONAL TH2 PROTEIN"/>
    <property type="match status" value="1"/>
</dbReference>
<comment type="function">
    <text evidence="1">Catalyzes an amino-pyrimidine hydrolysis reaction at the C5' of the pyrimidine moiety of thiamine compounds, a reaction that is part of a thiamine salvage pathway.</text>
</comment>
<evidence type="ECO:0000259" key="2">
    <source>
        <dbReference type="Pfam" id="PF03070"/>
    </source>
</evidence>
<evidence type="ECO:0000256" key="1">
    <source>
        <dbReference type="RuleBase" id="RU363093"/>
    </source>
</evidence>
<keyword evidence="1" id="KW-0784">Thiamine biosynthesis</keyword>
<organism evidence="3 4">
    <name type="scientific">Filimonas zeae</name>
    <dbReference type="NCBI Taxonomy" id="1737353"/>
    <lineage>
        <taxon>Bacteria</taxon>
        <taxon>Pseudomonadati</taxon>
        <taxon>Bacteroidota</taxon>
        <taxon>Chitinophagia</taxon>
        <taxon>Chitinophagales</taxon>
        <taxon>Chitinophagaceae</taxon>
        <taxon>Filimonas</taxon>
    </lineage>
</organism>
<proteinExistence type="inferred from homology"/>
<dbReference type="GO" id="GO:0009228">
    <property type="term" value="P:thiamine biosynthetic process"/>
    <property type="evidence" value="ECO:0007669"/>
    <property type="project" value="UniProtKB-KW"/>
</dbReference>
<dbReference type="InterPro" id="IPR004305">
    <property type="entry name" value="Thiaminase-2/PQQC"/>
</dbReference>
<dbReference type="CDD" id="cd19365">
    <property type="entry name" value="TenA_C-like"/>
    <property type="match status" value="1"/>
</dbReference>
<dbReference type="NCBIfam" id="TIGR04306">
    <property type="entry name" value="salvage_TenA"/>
    <property type="match status" value="1"/>
</dbReference>
<dbReference type="EC" id="3.5.99.2" evidence="1"/>
<dbReference type="RefSeq" id="WP_188950682.1">
    <property type="nucleotide sequence ID" value="NZ_BMIB01000001.1"/>
</dbReference>
<dbReference type="AlphaFoldDB" id="A0A917IR42"/>
<comment type="caution">
    <text evidence="3">The sequence shown here is derived from an EMBL/GenBank/DDBJ whole genome shotgun (WGS) entry which is preliminary data.</text>
</comment>
<accession>A0A917IR42</accession>
<dbReference type="GO" id="GO:0050334">
    <property type="term" value="F:thiaminase activity"/>
    <property type="evidence" value="ECO:0007669"/>
    <property type="project" value="UniProtKB-EC"/>
</dbReference>
<gene>
    <name evidence="3" type="ORF">GCM10011379_07980</name>
</gene>
<dbReference type="SUPFAM" id="SSF48613">
    <property type="entry name" value="Heme oxygenase-like"/>
    <property type="match status" value="1"/>
</dbReference>
<dbReference type="InterPro" id="IPR027574">
    <property type="entry name" value="Thiaminase_II"/>
</dbReference>
<comment type="catalytic activity">
    <reaction evidence="1">
        <text>thiamine + H2O = 5-(2-hydroxyethyl)-4-methylthiazole + 4-amino-5-hydroxymethyl-2-methylpyrimidine + H(+)</text>
        <dbReference type="Rhea" id="RHEA:17509"/>
        <dbReference type="ChEBI" id="CHEBI:15377"/>
        <dbReference type="ChEBI" id="CHEBI:15378"/>
        <dbReference type="ChEBI" id="CHEBI:16892"/>
        <dbReference type="ChEBI" id="CHEBI:17957"/>
        <dbReference type="ChEBI" id="CHEBI:18385"/>
        <dbReference type="EC" id="3.5.99.2"/>
    </reaction>
</comment>
<protein>
    <recommendedName>
        <fullName evidence="1">Aminopyrimidine aminohydrolase</fullName>
        <ecNumber evidence="1">3.5.99.2</ecNumber>
    </recommendedName>
</protein>
<dbReference type="InterPro" id="IPR016084">
    <property type="entry name" value="Haem_Oase-like_multi-hlx"/>
</dbReference>
<reference evidence="3" key="1">
    <citation type="journal article" date="2014" name="Int. J. Syst. Evol. Microbiol.">
        <title>Complete genome sequence of Corynebacterium casei LMG S-19264T (=DSM 44701T), isolated from a smear-ripened cheese.</title>
        <authorList>
            <consortium name="US DOE Joint Genome Institute (JGI-PGF)"/>
            <person name="Walter F."/>
            <person name="Albersmeier A."/>
            <person name="Kalinowski J."/>
            <person name="Ruckert C."/>
        </authorList>
    </citation>
    <scope>NUCLEOTIDE SEQUENCE</scope>
    <source>
        <strain evidence="3">CGMCC 1.15290</strain>
    </source>
</reference>
<comment type="similarity">
    <text evidence="1">Belongs to the TenA family.</text>
</comment>
<feature type="domain" description="Thiaminase-2/PQQC" evidence="2">
    <location>
        <begin position="8"/>
        <end position="211"/>
    </location>
</feature>
<dbReference type="Proteomes" id="UP000627292">
    <property type="component" value="Unassembled WGS sequence"/>
</dbReference>
<name>A0A917IR42_9BACT</name>
<dbReference type="EMBL" id="BMIB01000001">
    <property type="protein sequence ID" value="GGH60288.1"/>
    <property type="molecule type" value="Genomic_DNA"/>
</dbReference>
<keyword evidence="1" id="KW-0378">Hydrolase</keyword>
<dbReference type="PANTHER" id="PTHR43198:SF2">
    <property type="entry name" value="SI:CH1073-67J19.1-RELATED"/>
    <property type="match status" value="1"/>
</dbReference>
<dbReference type="GO" id="GO:0005829">
    <property type="term" value="C:cytosol"/>
    <property type="evidence" value="ECO:0007669"/>
    <property type="project" value="TreeGrafter"/>
</dbReference>
<dbReference type="Gene3D" id="1.20.910.10">
    <property type="entry name" value="Heme oxygenase-like"/>
    <property type="match status" value="1"/>
</dbReference>
<dbReference type="Pfam" id="PF03070">
    <property type="entry name" value="TENA_THI-4"/>
    <property type="match status" value="1"/>
</dbReference>
<sequence>MQWSKQAWEAIAPIYQRILELPFNQELMQGTLLKERFAFYIGQDAVYLDAFSKVLSLIAARAQQTQQSLDFIRFAEGAIVVEQALHAGFFQQLQLADKPVASPSCLLYTQYLYSTAALQQVEVAMAAVLPCFWIYKAVGDYIYAHQVKEGNPYQEWINTYAGEAFGITVQKAIAICDTVAASCTPAQQQQMTNAFVMASRMEWMFWNSAWQMEQWPV</sequence>